<sequence>MSFETLIIENDGAVRRIWLNRPDTANAQTLKMLNELDRAIVEAGRDESIRVVVLAGKGKHFSSGHDLREAEAKRSDFTAEERAHYEQSHYLEYCLRIWDCPKPTIAQVQGACVAGGLMLANMADLVVASEDAWFWNSVTFAMGLAATEVLFEPWVMGLRHAKEYLFTNDRIPAQEAYRIGMVNRVYARDDLDARTMELAQRVASAPPFALQSLKKSVNRTYDIQGMRAALQAHFDTHQLTHASSEFAHIRTAGMSAVIGNNKSNAKSRSGQ</sequence>
<protein>
    <submittedName>
        <fullName evidence="2">Enoyl-CoA hydratase EchA13</fullName>
    </submittedName>
</protein>
<gene>
    <name evidence="2" type="primary">echA</name>
    <name evidence="2" type="ORF">CBM2636_MP20432</name>
</gene>
<dbReference type="InterPro" id="IPR001753">
    <property type="entry name" value="Enoyl-CoA_hydra/iso"/>
</dbReference>
<dbReference type="GO" id="GO:0003824">
    <property type="term" value="F:catalytic activity"/>
    <property type="evidence" value="ECO:0007669"/>
    <property type="project" value="UniProtKB-ARBA"/>
</dbReference>
<dbReference type="Proteomes" id="UP000254259">
    <property type="component" value="Plasmid CBM2636_mp"/>
</dbReference>
<dbReference type="Gene3D" id="3.90.226.10">
    <property type="entry name" value="2-enoyl-CoA Hydratase, Chain A, domain 1"/>
    <property type="match status" value="1"/>
</dbReference>
<evidence type="ECO:0000313" key="2">
    <source>
        <dbReference type="EMBL" id="SPD67582.1"/>
    </source>
</evidence>
<keyword evidence="2" id="KW-0614">Plasmid</keyword>
<evidence type="ECO:0000313" key="3">
    <source>
        <dbReference type="Proteomes" id="UP000254259"/>
    </source>
</evidence>
<dbReference type="AlphaFoldDB" id="A0A9Q7UZN1"/>
<dbReference type="EMBL" id="LT984814">
    <property type="protein sequence ID" value="SPD67582.1"/>
    <property type="molecule type" value="Genomic_DNA"/>
</dbReference>
<dbReference type="RefSeq" id="WP_115713101.1">
    <property type="nucleotide sequence ID" value="NZ_LT984814.1"/>
</dbReference>
<accession>A0A9Q7UZN1</accession>
<organism evidence="2 3">
    <name type="scientific">Cupriavidus taiwanensis</name>
    <dbReference type="NCBI Taxonomy" id="164546"/>
    <lineage>
        <taxon>Bacteria</taxon>
        <taxon>Pseudomonadati</taxon>
        <taxon>Pseudomonadota</taxon>
        <taxon>Betaproteobacteria</taxon>
        <taxon>Burkholderiales</taxon>
        <taxon>Burkholderiaceae</taxon>
        <taxon>Cupriavidus</taxon>
    </lineage>
</organism>
<dbReference type="InterPro" id="IPR029045">
    <property type="entry name" value="ClpP/crotonase-like_dom_sf"/>
</dbReference>
<proteinExistence type="inferred from homology"/>
<dbReference type="PANTHER" id="PTHR43802">
    <property type="entry name" value="ENOYL-COA HYDRATASE"/>
    <property type="match status" value="1"/>
</dbReference>
<dbReference type="PANTHER" id="PTHR43802:SF1">
    <property type="entry name" value="IP11341P-RELATED"/>
    <property type="match status" value="1"/>
</dbReference>
<geneLocation type="plasmid" evidence="3">
    <name>cbm2636_mp</name>
</geneLocation>
<name>A0A9Q7UZN1_9BURK</name>
<evidence type="ECO:0000256" key="1">
    <source>
        <dbReference type="ARBA" id="ARBA00005254"/>
    </source>
</evidence>
<dbReference type="Pfam" id="PF00378">
    <property type="entry name" value="ECH_1"/>
    <property type="match status" value="1"/>
</dbReference>
<dbReference type="NCBIfam" id="NF006140">
    <property type="entry name" value="PRK08290.1"/>
    <property type="match status" value="1"/>
</dbReference>
<dbReference type="CDD" id="cd06558">
    <property type="entry name" value="crotonase-like"/>
    <property type="match status" value="1"/>
</dbReference>
<dbReference type="SUPFAM" id="SSF52096">
    <property type="entry name" value="ClpP/crotonase"/>
    <property type="match status" value="1"/>
</dbReference>
<comment type="similarity">
    <text evidence="1">Belongs to the enoyl-CoA hydratase/isomerase family.</text>
</comment>
<reference evidence="2 3" key="1">
    <citation type="submission" date="2018-01" db="EMBL/GenBank/DDBJ databases">
        <authorList>
            <person name="Clerissi C."/>
        </authorList>
    </citation>
    <scope>NUCLEOTIDE SEQUENCE [LARGE SCALE GENOMIC DNA]</scope>
    <source>
        <strain evidence="2">Cupriavidus taiwanensis SWF 66322</strain>
        <plasmid evidence="3">cbm2636_mp</plasmid>
    </source>
</reference>